<feature type="transmembrane region" description="Helical" evidence="1">
    <location>
        <begin position="130"/>
        <end position="160"/>
    </location>
</feature>
<dbReference type="EMBL" id="CP092900">
    <property type="protein sequence ID" value="UTC24517.1"/>
    <property type="molecule type" value="Genomic_DNA"/>
</dbReference>
<dbReference type="Proteomes" id="UP001055955">
    <property type="component" value="Chromosome"/>
</dbReference>
<feature type="transmembrane region" description="Helical" evidence="1">
    <location>
        <begin position="265"/>
        <end position="284"/>
    </location>
</feature>
<evidence type="ECO:0000256" key="1">
    <source>
        <dbReference type="SAM" id="Phobius"/>
    </source>
</evidence>
<keyword evidence="1" id="KW-0472">Membrane</keyword>
<protein>
    <submittedName>
        <fullName evidence="2">DUF4389 domain-containing protein</fullName>
    </submittedName>
</protein>
<feature type="transmembrane region" description="Helical" evidence="1">
    <location>
        <begin position="20"/>
        <end position="38"/>
    </location>
</feature>
<keyword evidence="3" id="KW-1185">Reference proteome</keyword>
<feature type="transmembrane region" description="Helical" evidence="1">
    <location>
        <begin position="221"/>
        <end position="245"/>
    </location>
</feature>
<keyword evidence="1" id="KW-1133">Transmembrane helix</keyword>
<dbReference type="Pfam" id="PF14333">
    <property type="entry name" value="DUF4389"/>
    <property type="match status" value="1"/>
</dbReference>
<gene>
    <name evidence="2" type="ORF">MMH89_04700</name>
</gene>
<dbReference type="RefSeq" id="WP_258568301.1">
    <property type="nucleotide sequence ID" value="NZ_CP092900.1"/>
</dbReference>
<proteinExistence type="predicted"/>
<evidence type="ECO:0000313" key="2">
    <source>
        <dbReference type="EMBL" id="UTC24517.1"/>
    </source>
</evidence>
<keyword evidence="1" id="KW-0812">Transmembrane</keyword>
<name>A0ABY5DL47_9GAMM</name>
<sequence>MSEVKVDIPYQKIHSRFTVLLRPLLALPIVMIMFLMIFPNPGISTKRLFDTGAQTMSYVSDMDAKQEVRSSSRGGRMRTPVLAEAEYHDWFSLVVSMKASFNQAFAEAGYDRSIGVLGHEMSLSDVAFGLLSYFLLVPFVAFSLWFFYVVNIAVAMTLLFRKKYPDWWFAWNQSLQSFVLRVYCYTLFLTDRAPALESKDSEISLALPDPKMERLNRFMPLVKWILVLPYLFVYLVTLMVAFLLVPVTFVSILLTGKLPVFIYRYQTAVIRFYLRIASYAVLLVTDKYPRMIFKD</sequence>
<evidence type="ECO:0000313" key="3">
    <source>
        <dbReference type="Proteomes" id="UP001055955"/>
    </source>
</evidence>
<dbReference type="InterPro" id="IPR025498">
    <property type="entry name" value="DUF4389"/>
</dbReference>
<accession>A0ABY5DL47</accession>
<organism evidence="2 3">
    <name type="scientific">Candidatus Comchoanobacter bicostacola</name>
    <dbReference type="NCBI Taxonomy" id="2919598"/>
    <lineage>
        <taxon>Bacteria</taxon>
        <taxon>Pseudomonadati</taxon>
        <taxon>Pseudomonadota</taxon>
        <taxon>Gammaproteobacteria</taxon>
        <taxon>Candidatus Comchoanobacterales</taxon>
        <taxon>Candidatus Comchoanobacteraceae</taxon>
        <taxon>Candidatus Comchoanobacter</taxon>
    </lineage>
</organism>
<reference evidence="2 3" key="1">
    <citation type="journal article" date="2022" name="Nat. Microbiol.">
        <title>The microbiome of a bacterivorous marine choanoflagellate contains a resource-demanding obligate bacterial associate.</title>
        <authorList>
            <person name="Needham D.M."/>
            <person name="Poirier C."/>
            <person name="Bachy C."/>
            <person name="George E.E."/>
            <person name="Wilken S."/>
            <person name="Yung C.C.M."/>
            <person name="Limardo A.J."/>
            <person name="Morando M."/>
            <person name="Sudek L."/>
            <person name="Malmstrom R.R."/>
            <person name="Keeling P.J."/>
            <person name="Santoro A.E."/>
            <person name="Worden A.Z."/>
        </authorList>
    </citation>
    <scope>NUCLEOTIDE SEQUENCE [LARGE SCALE GENOMIC DNA]</scope>
    <source>
        <strain evidence="2 3">Comchoano-1</strain>
    </source>
</reference>